<keyword evidence="1" id="KW-0812">Transmembrane</keyword>
<feature type="transmembrane region" description="Helical" evidence="1">
    <location>
        <begin position="58"/>
        <end position="78"/>
    </location>
</feature>
<comment type="caution">
    <text evidence="2">The sequence shown here is derived from an EMBL/GenBank/DDBJ whole genome shotgun (WGS) entry which is preliminary data.</text>
</comment>
<keyword evidence="1" id="KW-1133">Transmembrane helix</keyword>
<evidence type="ECO:0000256" key="1">
    <source>
        <dbReference type="SAM" id="Phobius"/>
    </source>
</evidence>
<sequence>MSSGDNVESQCGEPDPEILLSRPVIVRALLMSASLAQLVVALPVALRMRIRFPHMTNVYLFYKKMFVSSLGVSVYYVYPKKVYTYFVNYLIPTIRASLFSLGPDGAVKIQTWRSPLAQCKLIAWSAIVANKSDKLACFPRHTASALIQYKLKRHRSIHPWVDIKLVALMKIRSLNSGELQYKRFPSDRSRCRAAAEPRWPCRAPNKTGARLETLYFLVMNYSWRVLFACVNQEETSPPPRPATRSRVDYSNKRAGCEIAERNASVERQVEIAAGRWQQLVRRCSDLGPSTRRATLRSGFVALSGLNDLALARKSAFRRIFGSFRSSKEIFNPVLNSNPIL</sequence>
<keyword evidence="1" id="KW-0472">Membrane</keyword>
<name>A0A4C1VH55_EUMVA</name>
<feature type="transmembrane region" description="Helical" evidence="1">
    <location>
        <begin position="24"/>
        <end position="46"/>
    </location>
</feature>
<protein>
    <submittedName>
        <fullName evidence="2">Uncharacterized protein</fullName>
    </submittedName>
</protein>
<organism evidence="2 3">
    <name type="scientific">Eumeta variegata</name>
    <name type="common">Bagworm moth</name>
    <name type="synonym">Eumeta japonica</name>
    <dbReference type="NCBI Taxonomy" id="151549"/>
    <lineage>
        <taxon>Eukaryota</taxon>
        <taxon>Metazoa</taxon>
        <taxon>Ecdysozoa</taxon>
        <taxon>Arthropoda</taxon>
        <taxon>Hexapoda</taxon>
        <taxon>Insecta</taxon>
        <taxon>Pterygota</taxon>
        <taxon>Neoptera</taxon>
        <taxon>Endopterygota</taxon>
        <taxon>Lepidoptera</taxon>
        <taxon>Glossata</taxon>
        <taxon>Ditrysia</taxon>
        <taxon>Tineoidea</taxon>
        <taxon>Psychidae</taxon>
        <taxon>Oiketicinae</taxon>
        <taxon>Eumeta</taxon>
    </lineage>
</organism>
<keyword evidence="3" id="KW-1185">Reference proteome</keyword>
<evidence type="ECO:0000313" key="2">
    <source>
        <dbReference type="EMBL" id="GBP37801.1"/>
    </source>
</evidence>
<evidence type="ECO:0000313" key="3">
    <source>
        <dbReference type="Proteomes" id="UP000299102"/>
    </source>
</evidence>
<proteinExistence type="predicted"/>
<reference evidence="2 3" key="1">
    <citation type="journal article" date="2019" name="Commun. Biol.">
        <title>The bagworm genome reveals a unique fibroin gene that provides high tensile strength.</title>
        <authorList>
            <person name="Kono N."/>
            <person name="Nakamura H."/>
            <person name="Ohtoshi R."/>
            <person name="Tomita M."/>
            <person name="Numata K."/>
            <person name="Arakawa K."/>
        </authorList>
    </citation>
    <scope>NUCLEOTIDE SEQUENCE [LARGE SCALE GENOMIC DNA]</scope>
</reference>
<dbReference type="Proteomes" id="UP000299102">
    <property type="component" value="Unassembled WGS sequence"/>
</dbReference>
<dbReference type="AlphaFoldDB" id="A0A4C1VH55"/>
<gene>
    <name evidence="2" type="ORF">EVAR_21644_1</name>
</gene>
<dbReference type="EMBL" id="BGZK01000339">
    <property type="protein sequence ID" value="GBP37801.1"/>
    <property type="molecule type" value="Genomic_DNA"/>
</dbReference>
<accession>A0A4C1VH55</accession>